<dbReference type="EMBL" id="JAGTTL010000006">
    <property type="protein sequence ID" value="KAK6321369.1"/>
    <property type="molecule type" value="Genomic_DNA"/>
</dbReference>
<dbReference type="InterPro" id="IPR027359">
    <property type="entry name" value="Volt_channel_dom_sf"/>
</dbReference>
<organism evidence="17 18">
    <name type="scientific">Coregonus suidteri</name>
    <dbReference type="NCBI Taxonomy" id="861788"/>
    <lineage>
        <taxon>Eukaryota</taxon>
        <taxon>Metazoa</taxon>
        <taxon>Chordata</taxon>
        <taxon>Craniata</taxon>
        <taxon>Vertebrata</taxon>
        <taxon>Euteleostomi</taxon>
        <taxon>Actinopterygii</taxon>
        <taxon>Neopterygii</taxon>
        <taxon>Teleostei</taxon>
        <taxon>Protacanthopterygii</taxon>
        <taxon>Salmoniformes</taxon>
        <taxon>Salmonidae</taxon>
        <taxon>Coregoninae</taxon>
        <taxon>Coregonus</taxon>
    </lineage>
</organism>
<keyword evidence="11 15" id="KW-0472">Membrane</keyword>
<feature type="transmembrane region" description="Helical" evidence="15">
    <location>
        <begin position="241"/>
        <end position="262"/>
    </location>
</feature>
<name>A0AAN8M3R1_9TELE</name>
<keyword evidence="3" id="KW-0633">Potassium transport</keyword>
<dbReference type="GO" id="GO:0043679">
    <property type="term" value="C:axon terminus"/>
    <property type="evidence" value="ECO:0007669"/>
    <property type="project" value="TreeGrafter"/>
</dbReference>
<feature type="domain" description="Ion transport" evidence="16">
    <location>
        <begin position="93"/>
        <end position="320"/>
    </location>
</feature>
<dbReference type="PANTHER" id="PTHR11537:SF246">
    <property type="entry name" value="POTASSIUM VOLTAGE-GATED CHANNEL SUBFAMILY C MEMBER 2-LIKE-RELATED"/>
    <property type="match status" value="1"/>
</dbReference>
<dbReference type="InterPro" id="IPR028325">
    <property type="entry name" value="VG_K_chnl"/>
</dbReference>
<dbReference type="Gene3D" id="1.20.120.350">
    <property type="entry name" value="Voltage-gated potassium channels. Chain C"/>
    <property type="match status" value="1"/>
</dbReference>
<proteinExistence type="predicted"/>
<accession>A0AAN8M3R1</accession>
<keyword evidence="5 15" id="KW-0812">Transmembrane</keyword>
<dbReference type="Gene3D" id="1.10.287.70">
    <property type="match status" value="1"/>
</dbReference>
<keyword evidence="12" id="KW-0325">Glycoprotein</keyword>
<evidence type="ECO:0000256" key="3">
    <source>
        <dbReference type="ARBA" id="ARBA00022538"/>
    </source>
</evidence>
<evidence type="ECO:0000259" key="16">
    <source>
        <dbReference type="Pfam" id="PF00520"/>
    </source>
</evidence>
<evidence type="ECO:0000256" key="7">
    <source>
        <dbReference type="ARBA" id="ARBA00022882"/>
    </source>
</evidence>
<keyword evidence="18" id="KW-1185">Reference proteome</keyword>
<evidence type="ECO:0000313" key="18">
    <source>
        <dbReference type="Proteomes" id="UP001356427"/>
    </source>
</evidence>
<evidence type="ECO:0000256" key="10">
    <source>
        <dbReference type="ARBA" id="ARBA00023065"/>
    </source>
</evidence>
<dbReference type="FunFam" id="1.20.120.350:FF:000014">
    <property type="entry name" value="Potassium channel, voltage-gated Shaw-related subfamily C, member 4"/>
    <property type="match status" value="1"/>
</dbReference>
<comment type="caution">
    <text evidence="17">The sequence shown here is derived from an EMBL/GenBank/DDBJ whole genome shotgun (WGS) entry which is preliminary data.</text>
</comment>
<dbReference type="AlphaFoldDB" id="A0AAN8M3R1"/>
<reference evidence="17 18" key="1">
    <citation type="submission" date="2021-04" db="EMBL/GenBank/DDBJ databases">
        <authorList>
            <person name="De Guttry C."/>
            <person name="Zahm M."/>
            <person name="Klopp C."/>
            <person name="Cabau C."/>
            <person name="Louis A."/>
            <person name="Berthelot C."/>
            <person name="Parey E."/>
            <person name="Roest Crollius H."/>
            <person name="Montfort J."/>
            <person name="Robinson-Rechavi M."/>
            <person name="Bucao C."/>
            <person name="Bouchez O."/>
            <person name="Gislard M."/>
            <person name="Lluch J."/>
            <person name="Milhes M."/>
            <person name="Lampietro C."/>
            <person name="Lopez Roques C."/>
            <person name="Donnadieu C."/>
            <person name="Braasch I."/>
            <person name="Desvignes T."/>
            <person name="Postlethwait J."/>
            <person name="Bobe J."/>
            <person name="Wedekind C."/>
            <person name="Guiguen Y."/>
        </authorList>
    </citation>
    <scope>NUCLEOTIDE SEQUENCE [LARGE SCALE GENOMIC DNA]</scope>
    <source>
        <strain evidence="17">Cs_M1</strain>
        <tissue evidence="17">Blood</tissue>
    </source>
</reference>
<dbReference type="SUPFAM" id="SSF81324">
    <property type="entry name" value="Voltage-gated potassium channels"/>
    <property type="match status" value="1"/>
</dbReference>
<evidence type="ECO:0000256" key="4">
    <source>
        <dbReference type="ARBA" id="ARBA00022553"/>
    </source>
</evidence>
<dbReference type="GO" id="GO:0008076">
    <property type="term" value="C:voltage-gated potassium channel complex"/>
    <property type="evidence" value="ECO:0007669"/>
    <property type="project" value="InterPro"/>
</dbReference>
<protein>
    <recommendedName>
        <fullName evidence="16">Ion transport domain-containing protein</fullName>
    </recommendedName>
</protein>
<evidence type="ECO:0000256" key="2">
    <source>
        <dbReference type="ARBA" id="ARBA00022448"/>
    </source>
</evidence>
<keyword evidence="9 15" id="KW-1133">Transmembrane helix</keyword>
<keyword evidence="4" id="KW-0597">Phosphoprotein</keyword>
<dbReference type="GO" id="GO:0045211">
    <property type="term" value="C:postsynaptic membrane"/>
    <property type="evidence" value="ECO:0007669"/>
    <property type="project" value="TreeGrafter"/>
</dbReference>
<evidence type="ECO:0000256" key="9">
    <source>
        <dbReference type="ARBA" id="ARBA00022989"/>
    </source>
</evidence>
<keyword evidence="2" id="KW-0813">Transport</keyword>
<keyword evidence="13" id="KW-0407">Ion channel</keyword>
<dbReference type="PRINTS" id="PR01498">
    <property type="entry name" value="SHAWCHANNEL"/>
</dbReference>
<dbReference type="InterPro" id="IPR003974">
    <property type="entry name" value="K_chnl_volt-dep_Kv3"/>
</dbReference>
<sequence length="349" mass="39474">MSAVPFLKRSWLFGGSTRLDVEPCCWLTFCQHRDAEEALAAFGSSDSNVHHNEEFPEPFDIEDNPDNSQSCFKRWKPKIWALFDDPFSSKAAKVIAFLSLFFILLSITAFCLETHQSFQTLENRTELVIDGNHTEEVTYYEIVTEPALTLVEGVCVVWFIFEFLVRFTCCSNILVFVKNILNIIDFVAILPFFLEVGLSGKALGFLRVLRFVRILRIFKLMRHMVGIRVLVYTLKASVPEFCLLAVLFGIGILIFSTLEFYAERVHGDPEDPTLAAHTNFKNIPISFWWAVVTMTTLGYGDMYPETCSGMVIGALCALAGVRSYSESNVPLIESQPKSDYETLEVKTGS</sequence>
<dbReference type="GO" id="GO:0032809">
    <property type="term" value="C:neuronal cell body membrane"/>
    <property type="evidence" value="ECO:0007669"/>
    <property type="project" value="TreeGrafter"/>
</dbReference>
<comment type="catalytic activity">
    <reaction evidence="14">
        <text>K(+)(in) = K(+)(out)</text>
        <dbReference type="Rhea" id="RHEA:29463"/>
        <dbReference type="ChEBI" id="CHEBI:29103"/>
    </reaction>
</comment>
<evidence type="ECO:0000256" key="11">
    <source>
        <dbReference type="ARBA" id="ARBA00023136"/>
    </source>
</evidence>
<keyword evidence="8" id="KW-0630">Potassium</keyword>
<evidence type="ECO:0000256" key="14">
    <source>
        <dbReference type="ARBA" id="ARBA00034430"/>
    </source>
</evidence>
<dbReference type="Pfam" id="PF00520">
    <property type="entry name" value="Ion_trans"/>
    <property type="match status" value="1"/>
</dbReference>
<feature type="transmembrane region" description="Helical" evidence="15">
    <location>
        <begin position="94"/>
        <end position="118"/>
    </location>
</feature>
<evidence type="ECO:0000256" key="6">
    <source>
        <dbReference type="ARBA" id="ARBA00022826"/>
    </source>
</evidence>
<keyword evidence="7" id="KW-0851">Voltage-gated channel</keyword>
<evidence type="ECO:0000256" key="1">
    <source>
        <dbReference type="ARBA" id="ARBA00004141"/>
    </source>
</evidence>
<evidence type="ECO:0000256" key="5">
    <source>
        <dbReference type="ARBA" id="ARBA00022692"/>
    </source>
</evidence>
<dbReference type="GO" id="GO:0032590">
    <property type="term" value="C:dendrite membrane"/>
    <property type="evidence" value="ECO:0007669"/>
    <property type="project" value="TreeGrafter"/>
</dbReference>
<keyword evidence="10" id="KW-0406">Ion transport</keyword>
<dbReference type="PRINTS" id="PR00169">
    <property type="entry name" value="KCHANNEL"/>
</dbReference>
<dbReference type="GO" id="GO:0001508">
    <property type="term" value="P:action potential"/>
    <property type="evidence" value="ECO:0007669"/>
    <property type="project" value="TreeGrafter"/>
</dbReference>
<keyword evidence="6" id="KW-0631">Potassium channel</keyword>
<gene>
    <name evidence="17" type="ORF">J4Q44_G00083450</name>
</gene>
<evidence type="ECO:0000313" key="17">
    <source>
        <dbReference type="EMBL" id="KAK6321369.1"/>
    </source>
</evidence>
<comment type="subcellular location">
    <subcellularLocation>
        <location evidence="1">Membrane</location>
        <topology evidence="1">Multi-pass membrane protein</topology>
    </subcellularLocation>
</comment>
<evidence type="ECO:0000256" key="8">
    <source>
        <dbReference type="ARBA" id="ARBA00022958"/>
    </source>
</evidence>
<evidence type="ECO:0000256" key="15">
    <source>
        <dbReference type="SAM" id="Phobius"/>
    </source>
</evidence>
<dbReference type="PANTHER" id="PTHR11537">
    <property type="entry name" value="VOLTAGE-GATED POTASSIUM CHANNEL"/>
    <property type="match status" value="1"/>
</dbReference>
<evidence type="ECO:0000256" key="12">
    <source>
        <dbReference type="ARBA" id="ARBA00023180"/>
    </source>
</evidence>
<dbReference type="FunFam" id="1.10.287.70:FF:000011">
    <property type="entry name" value="Potassium channel, voltage-gated Shaw-related subfamily C, member 4"/>
    <property type="match status" value="1"/>
</dbReference>
<dbReference type="GO" id="GO:0042734">
    <property type="term" value="C:presynaptic membrane"/>
    <property type="evidence" value="ECO:0007669"/>
    <property type="project" value="TreeGrafter"/>
</dbReference>
<dbReference type="Proteomes" id="UP001356427">
    <property type="component" value="Unassembled WGS sequence"/>
</dbReference>
<evidence type="ECO:0000256" key="13">
    <source>
        <dbReference type="ARBA" id="ARBA00023303"/>
    </source>
</evidence>
<dbReference type="GO" id="GO:0005251">
    <property type="term" value="F:delayed rectifier potassium channel activity"/>
    <property type="evidence" value="ECO:0007669"/>
    <property type="project" value="TreeGrafter"/>
</dbReference>
<dbReference type="InterPro" id="IPR005821">
    <property type="entry name" value="Ion_trans_dom"/>
</dbReference>